<dbReference type="CDD" id="cd08517">
    <property type="entry name" value="PBP2_NikA_DppA_OppA_like_13"/>
    <property type="match status" value="1"/>
</dbReference>
<dbReference type="InterPro" id="IPR000914">
    <property type="entry name" value="SBP_5_dom"/>
</dbReference>
<evidence type="ECO:0000256" key="3">
    <source>
        <dbReference type="ARBA" id="ARBA00022729"/>
    </source>
</evidence>
<reference evidence="6 7" key="1">
    <citation type="submission" date="2018-04" db="EMBL/GenBank/DDBJ databases">
        <title>Brenneria corticis sp.nov.</title>
        <authorList>
            <person name="Li Y."/>
        </authorList>
    </citation>
    <scope>NUCLEOTIDE SEQUENCE [LARGE SCALE GENOMIC DNA]</scope>
    <source>
        <strain evidence="6 7">CFCC 11842</strain>
    </source>
</reference>
<dbReference type="EMBL" id="QDKH01000001">
    <property type="protein sequence ID" value="PWC19583.1"/>
    <property type="molecule type" value="Genomic_DNA"/>
</dbReference>
<keyword evidence="7" id="KW-1185">Reference proteome</keyword>
<dbReference type="Proteomes" id="UP000296159">
    <property type="component" value="Unassembled WGS sequence"/>
</dbReference>
<dbReference type="InterPro" id="IPR039424">
    <property type="entry name" value="SBP_5"/>
</dbReference>
<dbReference type="AlphaFoldDB" id="A0A2U1UD39"/>
<dbReference type="GO" id="GO:0015833">
    <property type="term" value="P:peptide transport"/>
    <property type="evidence" value="ECO:0007669"/>
    <property type="project" value="TreeGrafter"/>
</dbReference>
<evidence type="ECO:0000313" key="6">
    <source>
        <dbReference type="EMBL" id="PWC19583.1"/>
    </source>
</evidence>
<dbReference type="Gene3D" id="3.10.105.10">
    <property type="entry name" value="Dipeptide-binding Protein, Domain 3"/>
    <property type="match status" value="1"/>
</dbReference>
<evidence type="ECO:0000259" key="5">
    <source>
        <dbReference type="Pfam" id="PF00496"/>
    </source>
</evidence>
<feature type="chain" id="PRO_5015768783" evidence="4">
    <location>
        <begin position="30"/>
        <end position="537"/>
    </location>
</feature>
<sequence length="537" mass="59725">MSWFNRMSLWGRYTLLVLSLATAHFQAAAATTPQRGGTLTLILSSEPSTLVSLATVAQPAIAVSGKVSEGLLTYDYDLNPLPQLATSWEISPDGKKYTFHLREGVKWHDGQDFTSADVAYSIQLLKKVHPRASSTFANVADIKTPDPLTAVFELSHPAPYLLRAFAAGETPIIPKHLYDKAGADPLKSANNNAPVGTGPYVFSEWVRGSHIVYKRNPHYWDNPKPYIDQLIVKFSPDAVVRSVALETGEADIAYRTPVALSDIKRLKEAGKLGFETKGNNYSYSVAALQFNLDDSYFKDLKVRQAFSHAIDRDALLRVAYFGHGVVTASPIAPGLKTFHDPSPSPYPFDIDAANRLLDEAGYPRGADGVRFRITLDYNTYDDAFRRIADFTRSSLAKIGVGVTLRSADISTHTKRVYTDRDFSLSINMFANLYDPTVGVQRLYWSKNFRIGLPFSNASHYHNPEVDRLLEAAQTENDPATRIAQFKQFQHIVMRDAPDINLLSPLFITIYNPRVHDHSLTADGIEGNLSGVWVEPKR</sequence>
<gene>
    <name evidence="6" type="ORF">DDT56_01005</name>
</gene>
<organism evidence="6 7">
    <name type="scientific">Brenneria corticis</name>
    <dbReference type="NCBI Taxonomy" id="2173106"/>
    <lineage>
        <taxon>Bacteria</taxon>
        <taxon>Pseudomonadati</taxon>
        <taxon>Pseudomonadota</taxon>
        <taxon>Gammaproteobacteria</taxon>
        <taxon>Enterobacterales</taxon>
        <taxon>Pectobacteriaceae</taxon>
        <taxon>Brenneria</taxon>
    </lineage>
</organism>
<evidence type="ECO:0000256" key="4">
    <source>
        <dbReference type="SAM" id="SignalP"/>
    </source>
</evidence>
<dbReference type="Gene3D" id="3.40.190.10">
    <property type="entry name" value="Periplasmic binding protein-like II"/>
    <property type="match status" value="1"/>
</dbReference>
<dbReference type="RefSeq" id="WP_136164647.1">
    <property type="nucleotide sequence ID" value="NZ_KZ819071.1"/>
</dbReference>
<dbReference type="PIRSF" id="PIRSF002741">
    <property type="entry name" value="MppA"/>
    <property type="match status" value="1"/>
</dbReference>
<comment type="similarity">
    <text evidence="1">Belongs to the bacterial solute-binding protein 5 family.</text>
</comment>
<dbReference type="InterPro" id="IPR030678">
    <property type="entry name" value="Peptide/Ni-bd"/>
</dbReference>
<dbReference type="GO" id="GO:0043190">
    <property type="term" value="C:ATP-binding cassette (ABC) transporter complex"/>
    <property type="evidence" value="ECO:0007669"/>
    <property type="project" value="InterPro"/>
</dbReference>
<name>A0A2U1UD39_9GAMM</name>
<dbReference type="PANTHER" id="PTHR30290">
    <property type="entry name" value="PERIPLASMIC BINDING COMPONENT OF ABC TRANSPORTER"/>
    <property type="match status" value="1"/>
</dbReference>
<accession>A0A2U1UD39</accession>
<dbReference type="GO" id="GO:0030288">
    <property type="term" value="C:outer membrane-bounded periplasmic space"/>
    <property type="evidence" value="ECO:0007669"/>
    <property type="project" value="UniProtKB-ARBA"/>
</dbReference>
<feature type="signal peptide" evidence="4">
    <location>
        <begin position="1"/>
        <end position="29"/>
    </location>
</feature>
<evidence type="ECO:0000313" key="7">
    <source>
        <dbReference type="Proteomes" id="UP000296159"/>
    </source>
</evidence>
<dbReference type="PANTHER" id="PTHR30290:SF9">
    <property type="entry name" value="OLIGOPEPTIDE-BINDING PROTEIN APPA"/>
    <property type="match status" value="1"/>
</dbReference>
<dbReference type="SUPFAM" id="SSF53850">
    <property type="entry name" value="Periplasmic binding protein-like II"/>
    <property type="match status" value="1"/>
</dbReference>
<keyword evidence="3 4" id="KW-0732">Signal</keyword>
<evidence type="ECO:0000256" key="1">
    <source>
        <dbReference type="ARBA" id="ARBA00005695"/>
    </source>
</evidence>
<dbReference type="GO" id="GO:1904680">
    <property type="term" value="F:peptide transmembrane transporter activity"/>
    <property type="evidence" value="ECO:0007669"/>
    <property type="project" value="TreeGrafter"/>
</dbReference>
<comment type="caution">
    <text evidence="6">The sequence shown here is derived from an EMBL/GenBank/DDBJ whole genome shotgun (WGS) entry which is preliminary data.</text>
</comment>
<proteinExistence type="inferred from homology"/>
<evidence type="ECO:0000256" key="2">
    <source>
        <dbReference type="ARBA" id="ARBA00022448"/>
    </source>
</evidence>
<feature type="domain" description="Solute-binding protein family 5" evidence="5">
    <location>
        <begin position="80"/>
        <end position="445"/>
    </location>
</feature>
<protein>
    <submittedName>
        <fullName evidence="6">ABC transporter substrate-binding protein</fullName>
    </submittedName>
</protein>
<dbReference type="Pfam" id="PF00496">
    <property type="entry name" value="SBP_bac_5"/>
    <property type="match status" value="1"/>
</dbReference>
<keyword evidence="2" id="KW-0813">Transport</keyword>